<name>A0AAU8LSZ8_9BACT</name>
<dbReference type="AlphaFoldDB" id="A0AAU8LSZ8"/>
<sequence>MNINQAYIEYEKKSNEDLVYSGNFFQTINFISKYKTSLVDAGHIQRFYLNNQKNIDELVIQKDGALTVRDNYEYKVLDSSDIGKYEVVIVRKKNASNLLVSNMDKLNFQKIANENFDIFLNLKLLNPKILY</sequence>
<evidence type="ECO:0000313" key="1">
    <source>
        <dbReference type="EMBL" id="XCN72174.1"/>
    </source>
</evidence>
<gene>
    <name evidence="1" type="ORF">Q3M24_17975</name>
</gene>
<proteinExistence type="predicted"/>
<reference evidence="1" key="2">
    <citation type="submission" date="2024-06" db="EMBL/GenBank/DDBJ databases">
        <authorList>
            <person name="Plum-Jensen L.E."/>
            <person name="Schramm A."/>
            <person name="Marshall I.P.G."/>
        </authorList>
    </citation>
    <scope>NUCLEOTIDE SEQUENCE</scope>
    <source>
        <strain evidence="1">Rat1</strain>
    </source>
</reference>
<organism evidence="1">
    <name type="scientific">Candidatus Electrothrix aestuarii</name>
    <dbReference type="NCBI Taxonomy" id="3062594"/>
    <lineage>
        <taxon>Bacteria</taxon>
        <taxon>Pseudomonadati</taxon>
        <taxon>Thermodesulfobacteriota</taxon>
        <taxon>Desulfobulbia</taxon>
        <taxon>Desulfobulbales</taxon>
        <taxon>Desulfobulbaceae</taxon>
        <taxon>Candidatus Electrothrix</taxon>
    </lineage>
</organism>
<reference evidence="1" key="1">
    <citation type="journal article" date="2024" name="Syst. Appl. Microbiol.">
        <title>First single-strain enrichments of Electrothrix cable bacteria, description of E. aestuarii sp. nov. and E. rattekaaiensis sp. nov., and proposal of a cable bacteria taxonomy following the rules of the SeqCode.</title>
        <authorList>
            <person name="Plum-Jensen L.E."/>
            <person name="Schramm A."/>
            <person name="Marshall I.P.G."/>
        </authorList>
    </citation>
    <scope>NUCLEOTIDE SEQUENCE</scope>
    <source>
        <strain evidence="1">Rat1</strain>
    </source>
</reference>
<dbReference type="KEGG" id="eaj:Q3M24_17975"/>
<protein>
    <submittedName>
        <fullName evidence="1">Uncharacterized protein</fullName>
    </submittedName>
</protein>
<accession>A0AAU8LSZ8</accession>
<dbReference type="EMBL" id="CP159373">
    <property type="protein sequence ID" value="XCN72174.1"/>
    <property type="molecule type" value="Genomic_DNA"/>
</dbReference>